<dbReference type="InterPro" id="IPR003593">
    <property type="entry name" value="AAA+_ATPase"/>
</dbReference>
<dbReference type="InterPro" id="IPR049945">
    <property type="entry name" value="AAA_22"/>
</dbReference>
<gene>
    <name evidence="2" type="ORF">A9R00_07385</name>
</gene>
<evidence type="ECO:0000313" key="3">
    <source>
        <dbReference type="Proteomes" id="UP000227088"/>
    </source>
</evidence>
<dbReference type="PANTHER" id="PTHR35894">
    <property type="entry name" value="GENERAL SECRETION PATHWAY PROTEIN A-RELATED"/>
    <property type="match status" value="1"/>
</dbReference>
<dbReference type="InterPro" id="IPR027417">
    <property type="entry name" value="P-loop_NTPase"/>
</dbReference>
<sequence>MIGGFQEYYGLDQQPFSLAPNTEFYVELSSQQECFNVLNYALETGEGFIKVTGEVGTGKTLLCRRLLNSFRNDQVSVYIPNPSLNPQALWRAIAHELSIDVNNVDIHQVQERIQEKLLALAVENKSVILVIDEAQCLPEDSLEAMRLISNLEMESRSLIQIVLFGQPELNEILAQDRFRQLKQRISYSAELKAMDDNSLQHYIQQRMIFAGYRGMPIFDDKALKLMAKVTSGIPRLINIIAQKAMFSAFGGGARQVSASHVRAAAADTEGATAISSSNRYYWREVFLLSLMVGLVVLNELN</sequence>
<evidence type="ECO:0000313" key="2">
    <source>
        <dbReference type="EMBL" id="OUS40172.1"/>
    </source>
</evidence>
<name>A0A1Y5HYM0_OLEAN</name>
<feature type="domain" description="AAA+ ATPase" evidence="1">
    <location>
        <begin position="45"/>
        <end position="238"/>
    </location>
</feature>
<accession>A0A1Y5HYM0</accession>
<dbReference type="SMART" id="SM00382">
    <property type="entry name" value="AAA"/>
    <property type="match status" value="1"/>
</dbReference>
<comment type="caution">
    <text evidence="2">The sequence shown here is derived from an EMBL/GenBank/DDBJ whole genome shotgun (WGS) entry which is preliminary data.</text>
</comment>
<proteinExistence type="predicted"/>
<organism evidence="2 3">
    <name type="scientific">Oleispira antarctica</name>
    <dbReference type="NCBI Taxonomy" id="188908"/>
    <lineage>
        <taxon>Bacteria</taxon>
        <taxon>Pseudomonadati</taxon>
        <taxon>Pseudomonadota</taxon>
        <taxon>Gammaproteobacteria</taxon>
        <taxon>Oceanospirillales</taxon>
        <taxon>Oceanospirillaceae</taxon>
        <taxon>Oleispira</taxon>
    </lineage>
</organism>
<dbReference type="Gene3D" id="3.40.50.300">
    <property type="entry name" value="P-loop containing nucleotide triphosphate hydrolases"/>
    <property type="match status" value="1"/>
</dbReference>
<reference evidence="3" key="1">
    <citation type="journal article" date="2017" name="Proc. Natl. Acad. Sci. U.S.A.">
        <title>Simulation of Deepwater Horizon oil plume reveals substrate specialization within a complex community of hydrocarbon degraders.</title>
        <authorList>
            <person name="Hu P."/>
            <person name="Dubinsky E.A."/>
            <person name="Probst A.J."/>
            <person name="Wang J."/>
            <person name="Sieber C.M.K."/>
            <person name="Tom L.M."/>
            <person name="Gardinali P."/>
            <person name="Banfield J.F."/>
            <person name="Atlas R.M."/>
            <person name="Andersen G.L."/>
        </authorList>
    </citation>
    <scope>NUCLEOTIDE SEQUENCE [LARGE SCALE GENOMIC DNA]</scope>
</reference>
<dbReference type="SUPFAM" id="SSF52540">
    <property type="entry name" value="P-loop containing nucleoside triphosphate hydrolases"/>
    <property type="match status" value="1"/>
</dbReference>
<dbReference type="CDD" id="cd00009">
    <property type="entry name" value="AAA"/>
    <property type="match status" value="1"/>
</dbReference>
<dbReference type="Proteomes" id="UP000227088">
    <property type="component" value="Unassembled WGS sequence"/>
</dbReference>
<protein>
    <recommendedName>
        <fullName evidence="1">AAA+ ATPase domain-containing protein</fullName>
    </recommendedName>
</protein>
<dbReference type="PANTHER" id="PTHR35894:SF7">
    <property type="entry name" value="GENERAL SECRETION PATHWAY PROTEIN A-RELATED"/>
    <property type="match status" value="1"/>
</dbReference>
<dbReference type="InterPro" id="IPR052026">
    <property type="entry name" value="ExeA_AAA_ATPase_DNA-bind"/>
</dbReference>
<dbReference type="GO" id="GO:0016887">
    <property type="term" value="F:ATP hydrolysis activity"/>
    <property type="evidence" value="ECO:0007669"/>
    <property type="project" value="InterPro"/>
</dbReference>
<dbReference type="Pfam" id="PF13401">
    <property type="entry name" value="AAA_22"/>
    <property type="match status" value="1"/>
</dbReference>
<evidence type="ECO:0000259" key="1">
    <source>
        <dbReference type="SMART" id="SM00382"/>
    </source>
</evidence>
<dbReference type="AlphaFoldDB" id="A0A1Y5HYM0"/>
<dbReference type="EMBL" id="MABE01000421">
    <property type="protein sequence ID" value="OUS40172.1"/>
    <property type="molecule type" value="Genomic_DNA"/>
</dbReference>